<dbReference type="PROSITE" id="PS00552">
    <property type="entry name" value="HTH_MERR_1"/>
    <property type="match status" value="1"/>
</dbReference>
<protein>
    <submittedName>
        <fullName evidence="3">Transcriptional regulator</fullName>
    </submittedName>
</protein>
<evidence type="ECO:0000256" key="1">
    <source>
        <dbReference type="ARBA" id="ARBA00023125"/>
    </source>
</evidence>
<accession>A0A164NGQ0</accession>
<dbReference type="CDD" id="cd01106">
    <property type="entry name" value="HTH_TipAL-Mta"/>
    <property type="match status" value="1"/>
</dbReference>
<dbReference type="OrthoDB" id="9809391at2"/>
<evidence type="ECO:0000259" key="2">
    <source>
        <dbReference type="PROSITE" id="PS50937"/>
    </source>
</evidence>
<dbReference type="InterPro" id="IPR009061">
    <property type="entry name" value="DNA-bd_dom_put_sf"/>
</dbReference>
<dbReference type="STRING" id="455432.AWN90_24965"/>
<dbReference type="GO" id="GO:0003700">
    <property type="term" value="F:DNA-binding transcription factor activity"/>
    <property type="evidence" value="ECO:0007669"/>
    <property type="project" value="InterPro"/>
</dbReference>
<dbReference type="Pfam" id="PF13411">
    <property type="entry name" value="MerR_1"/>
    <property type="match status" value="1"/>
</dbReference>
<dbReference type="PANTHER" id="PTHR30204">
    <property type="entry name" value="REDOX-CYCLING DRUG-SENSING TRANSCRIPTIONAL ACTIVATOR SOXR"/>
    <property type="match status" value="1"/>
</dbReference>
<reference evidence="3 4" key="1">
    <citation type="submission" date="2016-04" db="EMBL/GenBank/DDBJ databases">
        <authorList>
            <person name="Evans L.H."/>
            <person name="Alamgir A."/>
            <person name="Owens N."/>
            <person name="Weber N.D."/>
            <person name="Virtaneva K."/>
            <person name="Barbian K."/>
            <person name="Babar A."/>
            <person name="Rosenke K."/>
        </authorList>
    </citation>
    <scope>NUCLEOTIDE SEQUENCE [LARGE SCALE GENOMIC DNA]</scope>
    <source>
        <strain evidence="3 4">IFM 0406</strain>
    </source>
</reference>
<name>A0A164NGQ0_9NOCA</name>
<dbReference type="Proteomes" id="UP000076512">
    <property type="component" value="Unassembled WGS sequence"/>
</dbReference>
<evidence type="ECO:0000313" key="4">
    <source>
        <dbReference type="Proteomes" id="UP000076512"/>
    </source>
</evidence>
<dbReference type="GO" id="GO:0003677">
    <property type="term" value="F:DNA binding"/>
    <property type="evidence" value="ECO:0007669"/>
    <property type="project" value="UniProtKB-KW"/>
</dbReference>
<dbReference type="SMART" id="SM00422">
    <property type="entry name" value="HTH_MERR"/>
    <property type="match status" value="1"/>
</dbReference>
<dbReference type="InterPro" id="IPR047057">
    <property type="entry name" value="MerR_fam"/>
</dbReference>
<dbReference type="PROSITE" id="PS50937">
    <property type="entry name" value="HTH_MERR_2"/>
    <property type="match status" value="1"/>
</dbReference>
<keyword evidence="1" id="KW-0238">DNA-binding</keyword>
<dbReference type="InterPro" id="IPR000551">
    <property type="entry name" value="MerR-type_HTH_dom"/>
</dbReference>
<dbReference type="AlphaFoldDB" id="A0A164NGQ0"/>
<organism evidence="3 4">
    <name type="scientific">Nocardia terpenica</name>
    <dbReference type="NCBI Taxonomy" id="455432"/>
    <lineage>
        <taxon>Bacteria</taxon>
        <taxon>Bacillati</taxon>
        <taxon>Actinomycetota</taxon>
        <taxon>Actinomycetes</taxon>
        <taxon>Mycobacteriales</taxon>
        <taxon>Nocardiaceae</taxon>
        <taxon>Nocardia</taxon>
    </lineage>
</organism>
<dbReference type="Gene3D" id="1.10.1660.10">
    <property type="match status" value="1"/>
</dbReference>
<dbReference type="SUPFAM" id="SSF46955">
    <property type="entry name" value="Putative DNA-binding domain"/>
    <property type="match status" value="1"/>
</dbReference>
<proteinExistence type="predicted"/>
<sequence>MAERVWRVGELARETGVTVRALHHYDRIGLLVPSSRTSGGHRCYTQADVRRLHRIVALRGFGFPLEDIAAVLHAEPDQDPRDLIQQQLALVDERITRATGLRDRLLGVLDGLDRAAEPSTSEFLRLIEETITMSRPLTPAEFARLTRQREEYARQSSAEELAALAKRRADAFAAMTPAERERLRAERAQMIPPGAETAGGDR</sequence>
<dbReference type="PANTHER" id="PTHR30204:SF96">
    <property type="entry name" value="CHROMOSOME-ANCHORING PROTEIN RACA"/>
    <property type="match status" value="1"/>
</dbReference>
<feature type="domain" description="HTH merR-type" evidence="2">
    <location>
        <begin position="5"/>
        <end position="74"/>
    </location>
</feature>
<evidence type="ECO:0000313" key="3">
    <source>
        <dbReference type="EMBL" id="KZM74344.1"/>
    </source>
</evidence>
<dbReference type="EMBL" id="LWGR01000005">
    <property type="protein sequence ID" value="KZM74344.1"/>
    <property type="molecule type" value="Genomic_DNA"/>
</dbReference>
<keyword evidence="4" id="KW-1185">Reference proteome</keyword>
<gene>
    <name evidence="3" type="ORF">AWN90_24965</name>
</gene>
<comment type="caution">
    <text evidence="3">The sequence shown here is derived from an EMBL/GenBank/DDBJ whole genome shotgun (WGS) entry which is preliminary data.</text>
</comment>
<dbReference type="PRINTS" id="PR00040">
    <property type="entry name" value="HTHMERR"/>
</dbReference>